<accession>A0ACB8ED50</accession>
<comment type="caution">
    <text evidence="1">The sequence shown here is derived from an EMBL/GenBank/DDBJ whole genome shotgun (WGS) entry which is preliminary data.</text>
</comment>
<proteinExistence type="predicted"/>
<name>A0ACB8ED50_9SAUR</name>
<reference evidence="1" key="1">
    <citation type="submission" date="2021-08" db="EMBL/GenBank/DDBJ databases">
        <title>The first chromosome-level gecko genome reveals the dynamic sex chromosomes of Neotropical dwarf geckos (Sphaerodactylidae: Sphaerodactylus).</title>
        <authorList>
            <person name="Pinto B.J."/>
            <person name="Keating S.E."/>
            <person name="Gamble T."/>
        </authorList>
    </citation>
    <scope>NUCLEOTIDE SEQUENCE</scope>
    <source>
        <strain evidence="1">TG3544</strain>
    </source>
</reference>
<dbReference type="Proteomes" id="UP000827872">
    <property type="component" value="Linkage Group LG16"/>
</dbReference>
<gene>
    <name evidence="1" type="ORF">K3G42_004008</name>
</gene>
<organism evidence="1 2">
    <name type="scientific">Sphaerodactylus townsendi</name>
    <dbReference type="NCBI Taxonomy" id="933632"/>
    <lineage>
        <taxon>Eukaryota</taxon>
        <taxon>Metazoa</taxon>
        <taxon>Chordata</taxon>
        <taxon>Craniata</taxon>
        <taxon>Vertebrata</taxon>
        <taxon>Euteleostomi</taxon>
        <taxon>Lepidosauria</taxon>
        <taxon>Squamata</taxon>
        <taxon>Bifurcata</taxon>
        <taxon>Gekkota</taxon>
        <taxon>Sphaerodactylidae</taxon>
        <taxon>Sphaerodactylus</taxon>
    </lineage>
</organism>
<sequence>MGPGQTSIAMCSWMLMVVFSPFRSVMHTALDGMPYQRIAGRTDGAGWAGSPHSDPCDQAKAGRPAQRGKAREFPLRGSHRPAKRKRSVHAVGCFAGTACESGEREREREREKRHS</sequence>
<evidence type="ECO:0000313" key="2">
    <source>
        <dbReference type="Proteomes" id="UP000827872"/>
    </source>
</evidence>
<protein>
    <submittedName>
        <fullName evidence="1">Uncharacterized protein</fullName>
    </submittedName>
</protein>
<evidence type="ECO:0000313" key="1">
    <source>
        <dbReference type="EMBL" id="KAH7990187.1"/>
    </source>
</evidence>
<dbReference type="EMBL" id="CM037629">
    <property type="protein sequence ID" value="KAH7990187.1"/>
    <property type="molecule type" value="Genomic_DNA"/>
</dbReference>
<keyword evidence="2" id="KW-1185">Reference proteome</keyword>